<name>A0A3E2H3W6_SCYLI</name>
<dbReference type="AlphaFoldDB" id="A0A3E2H3W6"/>
<accession>A0A3E2H3W6</accession>
<reference evidence="1 2" key="1">
    <citation type="submission" date="2018-05" db="EMBL/GenBank/DDBJ databases">
        <title>Draft genome sequence of Scytalidium lignicola DSM 105466, a ubiquitous saprotrophic fungus.</title>
        <authorList>
            <person name="Buettner E."/>
            <person name="Gebauer A.M."/>
            <person name="Hofrichter M."/>
            <person name="Liers C."/>
            <person name="Kellner H."/>
        </authorList>
    </citation>
    <scope>NUCLEOTIDE SEQUENCE [LARGE SCALE GENOMIC DNA]</scope>
    <source>
        <strain evidence="1 2">DSM 105466</strain>
    </source>
</reference>
<dbReference type="OrthoDB" id="5378679at2759"/>
<dbReference type="Proteomes" id="UP000258309">
    <property type="component" value="Unassembled WGS sequence"/>
</dbReference>
<evidence type="ECO:0000313" key="2">
    <source>
        <dbReference type="Proteomes" id="UP000258309"/>
    </source>
</evidence>
<comment type="caution">
    <text evidence="1">The sequence shown here is derived from an EMBL/GenBank/DDBJ whole genome shotgun (WGS) entry which is preliminary data.</text>
</comment>
<dbReference type="SUPFAM" id="SSF50249">
    <property type="entry name" value="Nucleic acid-binding proteins"/>
    <property type="match status" value="1"/>
</dbReference>
<feature type="non-terminal residue" evidence="1">
    <location>
        <position position="1"/>
    </location>
</feature>
<gene>
    <name evidence="1" type="ORF">B7463_g8616</name>
</gene>
<organism evidence="1 2">
    <name type="scientific">Scytalidium lignicola</name>
    <name type="common">Hyphomycete</name>
    <dbReference type="NCBI Taxonomy" id="5539"/>
    <lineage>
        <taxon>Eukaryota</taxon>
        <taxon>Fungi</taxon>
        <taxon>Dikarya</taxon>
        <taxon>Ascomycota</taxon>
        <taxon>Pezizomycotina</taxon>
        <taxon>Leotiomycetes</taxon>
        <taxon>Leotiomycetes incertae sedis</taxon>
        <taxon>Scytalidium</taxon>
    </lineage>
</organism>
<dbReference type="OMA" id="DIVLLRM"/>
<evidence type="ECO:0000313" key="1">
    <source>
        <dbReference type="EMBL" id="RFU27713.1"/>
    </source>
</evidence>
<sequence>MSPAVVILAGAPTSDALSWNPEQLLDRFSKPIARFARLENLASAHDAERDDNQDIVPIAPGPSASASLVSHPSWRFLPLERQYLHTGISQDHHVWGNEFQGASFFTASDTNSFTSYGSADLKTSYRSEIVTNAMRSQFYEHSFHAREAIPSSAIPNPDTEQSTVISALPSFSNTDTSFSITDTSFNSDPSFSAGTKVVPVSGTLTDLRSIPTAMHLTSIQPQTMTVNLIVGLISISEPRAVKTRRREAVELVELCVGDETKAGFEITFWLSDKSTRKTQATVPANGYDVQATLSSLRIQDIILIRNVALGSFRGRVYGQSLRKDATKVYLLYRHRLDRSDVGGCYTSTDLDLERLDDPNTQVLKTAKVKDWVSRFVGVGALVGRNRPQQKVEVLPPDTQ</sequence>
<keyword evidence="2" id="KW-1185">Reference proteome</keyword>
<feature type="non-terminal residue" evidence="1">
    <location>
        <position position="399"/>
    </location>
</feature>
<dbReference type="Gene3D" id="2.40.50.140">
    <property type="entry name" value="Nucleic acid-binding proteins"/>
    <property type="match status" value="1"/>
</dbReference>
<dbReference type="InterPro" id="IPR012340">
    <property type="entry name" value="NA-bd_OB-fold"/>
</dbReference>
<protein>
    <submittedName>
        <fullName evidence="1">Uncharacterized protein</fullName>
    </submittedName>
</protein>
<proteinExistence type="predicted"/>
<dbReference type="EMBL" id="NCSJ02000193">
    <property type="protein sequence ID" value="RFU27713.1"/>
    <property type="molecule type" value="Genomic_DNA"/>
</dbReference>